<evidence type="ECO:0000259" key="9">
    <source>
        <dbReference type="PROSITE" id="PS52019"/>
    </source>
</evidence>
<dbReference type="Pfam" id="PF00550">
    <property type="entry name" value="PP-binding"/>
    <property type="match status" value="1"/>
</dbReference>
<dbReference type="PANTHER" id="PTHR43775">
    <property type="entry name" value="FATTY ACID SYNTHASE"/>
    <property type="match status" value="1"/>
</dbReference>
<feature type="region of interest" description="Disordered" evidence="6">
    <location>
        <begin position="454"/>
        <end position="497"/>
    </location>
</feature>
<dbReference type="InterPro" id="IPR014043">
    <property type="entry name" value="Acyl_transferase_dom"/>
</dbReference>
<dbReference type="FunFam" id="3.40.366.10:FF:000002">
    <property type="entry name" value="Probable polyketide synthase 2"/>
    <property type="match status" value="1"/>
</dbReference>
<dbReference type="InterPro" id="IPR049900">
    <property type="entry name" value="PKS_mFAS_DH"/>
</dbReference>
<dbReference type="GO" id="GO:0006633">
    <property type="term" value="P:fatty acid biosynthetic process"/>
    <property type="evidence" value="ECO:0007669"/>
    <property type="project" value="InterPro"/>
</dbReference>
<dbReference type="InterPro" id="IPR018201">
    <property type="entry name" value="Ketoacyl_synth_AS"/>
</dbReference>
<dbReference type="Gene3D" id="3.10.129.110">
    <property type="entry name" value="Polyketide synthase dehydratase"/>
    <property type="match status" value="1"/>
</dbReference>
<sequence length="2055" mass="213216">MDDKSRGVEYFKRMAVELRRARLRVAELEAARDEGIAIVGVGVRLPGGVDTPERFWDVLAQGRDVVGGFPTDRGWDLDALFADDPAGGARSATRRGCFLADAGAFDAGFFGISPREALAMDPQQRLVLETSWEALERAGVDPTSLRGTDAGVFIGASTQSYGIGAQGESEGFLLTGTAPAALSGRVSYVLGAQGPAITVDTACSSSLVSLHLAAASLRSRECSMALAGGVTVMATPGMFTELSKQGGLAADGLCKSFAAGADGTGWSEGVGVLVLQRLSDAVRDGRDVLAVLRGSAVNQDGASNGLTAPNGPAQQAVIRKALADAGVRPSEVDFVEAHGTGTVLGDPIEAQAIMAVYGQERDQPLWLGSVKSNLGHTQSAAGVVGVIKVVLALRNEFLPRTLHVDRPTDQVDWSRGSVALLTEPAVWKANGRPRRAGVSSFGVSGTNAHVVLEEAPATEPEPPTRSLGPSAGSTPEPSAGLPGEPSGGVADAPADGVAGWPAGLSEVSAEPAGPLPLVLSARTESALALQAARLADRLPAERAGVARTLATARAAWEHRAVVVAEDAVAALRDLAAGRSSPDVVTGVAGERPRTVFVFPGQGAQWVGMGRDLWRAHPVFAARMRECERALSPWVDWSLRDVVLGAGPLDRVEVLQPVTFAVMVSLAALLRSCGVEPDAVVGHSQGEIAAACVAGALTLEDAAKVVALRSATGAELGGAGGLLTVAIPVERAERDARAWPDIEIAAVNGPHSVVLAGGHGVIAEVARHYRARDVRVRPVAASFASHTRHAEPIAAKVVDLLADVTGAPPAVPWMSTVDADWVRTPIDAGYWGRNLCGRVRFADAVAALGELGFGLFVEVSTHPVLTAPISDTLADTDAAVVGTLRRDDGGPDRFARSLAEVYVRGGDVRWSAVLPAGPKAPAPTTVFERRGYWLTPGPAATGDLARVGLDPVRHPVLGAAVEDPASDGLVLTGQLSRETHPWLADHVVSGVALAPGSLLVELAVRAGERVGCPVVRELVMRTPLVLPDAGKALVQVVVGDGDGGGDRAVEVHSRVDGEWTLHATGTLAAHGDALDPPTGRGGEPDPPTGRGDALEPLTAWPPADARPVDLDDFYATLADAGYEYGPAFQGLRAAWRAGGTWYAEVAVDADAAGYAVHPALLDAALHTAFLAGDGGDPGIAFAWHRVAVRGRVGTVARVRLSTTPGGLAVTLADPDGEPVLTVGSLVTRPVALGPTPFVVAWEPSATASAGAVDLPEVADATGGEPWVLLRVPAGEGDEPARVRSVLGDVLAALRRFPTGPTRLVVATTGMRTDPVAAAVWGLVRSAQAESPGRFRLVDLPPGDGRSPGADLPPGADRPAGADLPPGADRPAGADLPRAGGPSTLPDGSEPQLVVHDGRVLTPRLVRATPSDGATRLDPERAVLITGGTGTLGAVVAEHLVAHHGVRRLVLASRRGERAAGAADLRRRLTDAGASVRIVACDVADRAAVRDLIAAAGPLTAVVHTAGVFDDALVDALDAARLDAVLRPKVDAAVHLDELTRDLDLAAFVLFSSAAGVLNSPGQGGYAAANAFLDALAARRHAAGLPATSLAWGLWAYDGGDEARAAREAQWTARSGLRLMTREESLRLFDAALGSPSPCLVPVLTDRPALRRLARSGGLDPLLRDLAPRTAPTTASGAPSLAGLDAGAKVEVLTDLVRREAAVVLGHDPADGGLAATKVFREAGFDSLTAVELRNRLGRALGVPLPVTFVFDHETPRAAARDLLDRVERRRDAAPTPATGRDFVDVYAALVDRGLHPAADALASAAAAVRPRGTAPADLADGVGVVRLASGDALPRLICLPSISTWEPVLNYSAMAAALAGRADVVVVVPPGYETDAPVAASWPALVDTLADAVLRCADGEPYVLVGYSSGGAQAHAVAAALERAGADTPLGVVLVDTYTADRIPLRLQEFFRAQYREVTRAENYSFEKITASVLYIDLHNREWRVDRDLAVPVLVLAAAEPPRTPDGAEPLADPEWRHEWPGPHERITLDGDHFTIMSRHADDVARAITTWIGSLR</sequence>
<reference evidence="10 11" key="1">
    <citation type="submission" date="2018-10" db="EMBL/GenBank/DDBJ databases">
        <title>Sequencing the genomes of 1000 actinobacteria strains.</title>
        <authorList>
            <person name="Klenk H.-P."/>
        </authorList>
    </citation>
    <scope>NUCLEOTIDE SEQUENCE [LARGE SCALE GENOMIC DNA]</scope>
    <source>
        <strain evidence="10 11">DSM 43800</strain>
    </source>
</reference>
<keyword evidence="11" id="KW-1185">Reference proteome</keyword>
<dbReference type="Pfam" id="PF14765">
    <property type="entry name" value="PS-DH"/>
    <property type="match status" value="1"/>
</dbReference>
<dbReference type="Pfam" id="PF21089">
    <property type="entry name" value="PKS_DH_N"/>
    <property type="match status" value="1"/>
</dbReference>
<dbReference type="InterPro" id="IPR009081">
    <property type="entry name" value="PP-bd_ACP"/>
</dbReference>
<dbReference type="Pfam" id="PF00975">
    <property type="entry name" value="Thioesterase"/>
    <property type="match status" value="1"/>
</dbReference>
<feature type="region of interest" description="Disordered" evidence="6">
    <location>
        <begin position="1332"/>
        <end position="1396"/>
    </location>
</feature>
<dbReference type="SUPFAM" id="SSF51735">
    <property type="entry name" value="NAD(P)-binding Rossmann-fold domains"/>
    <property type="match status" value="2"/>
</dbReference>
<dbReference type="PANTHER" id="PTHR43775:SF51">
    <property type="entry name" value="INACTIVE PHENOLPHTHIOCEROL SYNTHESIS POLYKETIDE SYNTHASE TYPE I PKS1-RELATED"/>
    <property type="match status" value="1"/>
</dbReference>
<feature type="region of interest" description="N-terminal hotdog fold" evidence="5">
    <location>
        <begin position="953"/>
        <end position="1073"/>
    </location>
</feature>
<dbReference type="SUPFAM" id="SSF53901">
    <property type="entry name" value="Thiolase-like"/>
    <property type="match status" value="1"/>
</dbReference>
<dbReference type="GO" id="GO:0004315">
    <property type="term" value="F:3-oxoacyl-[acyl-carrier-protein] synthase activity"/>
    <property type="evidence" value="ECO:0007669"/>
    <property type="project" value="InterPro"/>
</dbReference>
<dbReference type="Gene3D" id="3.40.47.10">
    <property type="match status" value="1"/>
</dbReference>
<dbReference type="Pfam" id="PF22621">
    <property type="entry name" value="CurL-like_PKS_C"/>
    <property type="match status" value="1"/>
</dbReference>
<keyword evidence="3 10" id="KW-0808">Transferase</keyword>
<proteinExistence type="predicted"/>
<evidence type="ECO:0000259" key="7">
    <source>
        <dbReference type="PROSITE" id="PS50075"/>
    </source>
</evidence>
<dbReference type="Gene3D" id="3.40.50.1820">
    <property type="entry name" value="alpha/beta hydrolase"/>
    <property type="match status" value="1"/>
</dbReference>
<dbReference type="SMART" id="SM00823">
    <property type="entry name" value="PKS_PP"/>
    <property type="match status" value="1"/>
</dbReference>
<dbReference type="SMART" id="SM00827">
    <property type="entry name" value="PKS_AT"/>
    <property type="match status" value="1"/>
</dbReference>
<dbReference type="InterPro" id="IPR050091">
    <property type="entry name" value="PKS_NRPS_Biosynth_Enz"/>
</dbReference>
<dbReference type="Gene3D" id="3.30.70.3290">
    <property type="match status" value="1"/>
</dbReference>
<protein>
    <submittedName>
        <fullName evidence="10">Acyl transferase domain-containing protein</fullName>
    </submittedName>
</protein>
<dbReference type="InterPro" id="IPR020806">
    <property type="entry name" value="PKS_PP-bd"/>
</dbReference>
<dbReference type="InterPro" id="IPR036291">
    <property type="entry name" value="NAD(P)-bd_dom_sf"/>
</dbReference>
<feature type="domain" description="Ketosynthase family 3 (KS3)" evidence="8">
    <location>
        <begin position="33"/>
        <end position="454"/>
    </location>
</feature>
<dbReference type="CDD" id="cd08956">
    <property type="entry name" value="KR_3_FAS_SDR_x"/>
    <property type="match status" value="1"/>
</dbReference>
<keyword evidence="1" id="KW-0596">Phosphopantetheine</keyword>
<gene>
    <name evidence="10" type="ORF">C8E97_4036</name>
</gene>
<dbReference type="FunFam" id="3.40.47.10:FF:000019">
    <property type="entry name" value="Polyketide synthase type I"/>
    <property type="match status" value="1"/>
</dbReference>
<dbReference type="PROSITE" id="PS00012">
    <property type="entry name" value="PHOSPHOPANTETHEINE"/>
    <property type="match status" value="1"/>
</dbReference>
<dbReference type="InterPro" id="IPR014030">
    <property type="entry name" value="Ketoacyl_synth_N"/>
</dbReference>
<dbReference type="GO" id="GO:0004312">
    <property type="term" value="F:fatty acid synthase activity"/>
    <property type="evidence" value="ECO:0007669"/>
    <property type="project" value="TreeGrafter"/>
</dbReference>
<dbReference type="SUPFAM" id="SSF47336">
    <property type="entry name" value="ACP-like"/>
    <property type="match status" value="1"/>
</dbReference>
<dbReference type="InterPro" id="IPR020841">
    <property type="entry name" value="PKS_Beta-ketoAc_synthase_dom"/>
</dbReference>
<dbReference type="EMBL" id="RBXO01000001">
    <property type="protein sequence ID" value="RKT55371.1"/>
    <property type="molecule type" value="Genomic_DNA"/>
</dbReference>
<evidence type="ECO:0000256" key="4">
    <source>
        <dbReference type="ARBA" id="ARBA00023315"/>
    </source>
</evidence>
<dbReference type="InterPro" id="IPR014031">
    <property type="entry name" value="Ketoacyl_synth_C"/>
</dbReference>
<dbReference type="Pfam" id="PF08659">
    <property type="entry name" value="KR"/>
    <property type="match status" value="1"/>
</dbReference>
<accession>A0A495W0Z7</accession>
<dbReference type="Pfam" id="PF00109">
    <property type="entry name" value="ketoacyl-synt"/>
    <property type="match status" value="1"/>
</dbReference>
<dbReference type="InterPro" id="IPR013968">
    <property type="entry name" value="PKS_KR"/>
</dbReference>
<name>A0A495W0Z7_9PSEU</name>
<feature type="region of interest" description="Disordered" evidence="6">
    <location>
        <begin position="1068"/>
        <end position="1093"/>
    </location>
</feature>
<dbReference type="Gene3D" id="3.40.366.10">
    <property type="entry name" value="Malonyl-Coenzyme A Acyl Carrier Protein, domain 2"/>
    <property type="match status" value="1"/>
</dbReference>
<dbReference type="SMART" id="SM00825">
    <property type="entry name" value="PKS_KS"/>
    <property type="match status" value="1"/>
</dbReference>
<evidence type="ECO:0000256" key="3">
    <source>
        <dbReference type="ARBA" id="ARBA00022679"/>
    </source>
</evidence>
<dbReference type="SMART" id="SM00824">
    <property type="entry name" value="PKS_TE"/>
    <property type="match status" value="1"/>
</dbReference>
<evidence type="ECO:0000259" key="8">
    <source>
        <dbReference type="PROSITE" id="PS52004"/>
    </source>
</evidence>
<dbReference type="InterPro" id="IPR049552">
    <property type="entry name" value="PKS_DH_N"/>
</dbReference>
<evidence type="ECO:0000256" key="2">
    <source>
        <dbReference type="ARBA" id="ARBA00022553"/>
    </source>
</evidence>
<dbReference type="Pfam" id="PF02801">
    <property type="entry name" value="Ketoacyl-synt_C"/>
    <property type="match status" value="1"/>
</dbReference>
<dbReference type="InterPro" id="IPR049551">
    <property type="entry name" value="PKS_DH_C"/>
</dbReference>
<dbReference type="Gene3D" id="3.40.50.720">
    <property type="entry name" value="NAD(P)-binding Rossmann-like Domain"/>
    <property type="match status" value="1"/>
</dbReference>
<dbReference type="InterPro" id="IPR016039">
    <property type="entry name" value="Thiolase-like"/>
</dbReference>
<dbReference type="SUPFAM" id="SSF52151">
    <property type="entry name" value="FabD/lysophospholipase-like"/>
    <property type="match status" value="1"/>
</dbReference>
<dbReference type="PROSITE" id="PS00606">
    <property type="entry name" value="KS3_1"/>
    <property type="match status" value="1"/>
</dbReference>
<dbReference type="InterPro" id="IPR001031">
    <property type="entry name" value="Thioesterase"/>
</dbReference>
<dbReference type="PROSITE" id="PS52019">
    <property type="entry name" value="PKS_MFAS_DH"/>
    <property type="match status" value="1"/>
</dbReference>
<evidence type="ECO:0000256" key="1">
    <source>
        <dbReference type="ARBA" id="ARBA00022450"/>
    </source>
</evidence>
<dbReference type="Pfam" id="PF16197">
    <property type="entry name" value="KAsynt_C_assoc"/>
    <property type="match status" value="1"/>
</dbReference>
<evidence type="ECO:0000313" key="10">
    <source>
        <dbReference type="EMBL" id="RKT55371.1"/>
    </source>
</evidence>
<dbReference type="SUPFAM" id="SSF53474">
    <property type="entry name" value="alpha/beta-Hydrolases"/>
    <property type="match status" value="1"/>
</dbReference>
<dbReference type="InterPro" id="IPR042104">
    <property type="entry name" value="PKS_dehydratase_sf"/>
</dbReference>
<dbReference type="InterPro" id="IPR016035">
    <property type="entry name" value="Acyl_Trfase/lysoPLipase"/>
</dbReference>
<dbReference type="CDD" id="cd00833">
    <property type="entry name" value="PKS"/>
    <property type="match status" value="1"/>
</dbReference>
<dbReference type="GO" id="GO:0031177">
    <property type="term" value="F:phosphopantetheine binding"/>
    <property type="evidence" value="ECO:0007669"/>
    <property type="project" value="InterPro"/>
</dbReference>
<dbReference type="InterPro" id="IPR020802">
    <property type="entry name" value="TesA-like"/>
</dbReference>
<dbReference type="Pfam" id="PF00698">
    <property type="entry name" value="Acyl_transf_1"/>
    <property type="match status" value="1"/>
</dbReference>
<keyword evidence="2" id="KW-0597">Phosphoprotein</keyword>
<dbReference type="InterPro" id="IPR016036">
    <property type="entry name" value="Malonyl_transacylase_ACP-bd"/>
</dbReference>
<keyword evidence="4" id="KW-0012">Acyltransferase</keyword>
<dbReference type="SMART" id="SM00822">
    <property type="entry name" value="PKS_KR"/>
    <property type="match status" value="1"/>
</dbReference>
<feature type="compositionally biased region" description="Low complexity" evidence="6">
    <location>
        <begin position="487"/>
        <end position="497"/>
    </location>
</feature>
<evidence type="ECO:0000313" key="11">
    <source>
        <dbReference type="Proteomes" id="UP000282084"/>
    </source>
</evidence>
<dbReference type="InterPro" id="IPR057326">
    <property type="entry name" value="KR_dom"/>
</dbReference>
<dbReference type="Proteomes" id="UP000282084">
    <property type="component" value="Unassembled WGS sequence"/>
</dbReference>
<evidence type="ECO:0000256" key="5">
    <source>
        <dbReference type="PROSITE-ProRule" id="PRU01363"/>
    </source>
</evidence>
<dbReference type="PROSITE" id="PS52004">
    <property type="entry name" value="KS3_2"/>
    <property type="match status" value="1"/>
</dbReference>
<dbReference type="InterPro" id="IPR029058">
    <property type="entry name" value="AB_hydrolase_fold"/>
</dbReference>
<dbReference type="InterPro" id="IPR001227">
    <property type="entry name" value="Ac_transferase_dom_sf"/>
</dbReference>
<organism evidence="10 11">
    <name type="scientific">Saccharothrix australiensis</name>
    <dbReference type="NCBI Taxonomy" id="2072"/>
    <lineage>
        <taxon>Bacteria</taxon>
        <taxon>Bacillati</taxon>
        <taxon>Actinomycetota</taxon>
        <taxon>Actinomycetes</taxon>
        <taxon>Pseudonocardiales</taxon>
        <taxon>Pseudonocardiaceae</taxon>
        <taxon>Saccharothrix</taxon>
    </lineage>
</organism>
<dbReference type="Gene3D" id="1.10.1200.10">
    <property type="entry name" value="ACP-like"/>
    <property type="match status" value="1"/>
</dbReference>
<feature type="active site" description="Proton donor; for dehydratase activity" evidence="5">
    <location>
        <position position="1161"/>
    </location>
</feature>
<comment type="caution">
    <text evidence="10">The sequence shown here is derived from an EMBL/GenBank/DDBJ whole genome shotgun (WGS) entry which is preliminary data.</text>
</comment>
<dbReference type="InterPro" id="IPR032821">
    <property type="entry name" value="PKS_assoc"/>
</dbReference>
<dbReference type="PROSITE" id="PS50075">
    <property type="entry name" value="CARRIER"/>
    <property type="match status" value="1"/>
</dbReference>
<evidence type="ECO:0000256" key="6">
    <source>
        <dbReference type="SAM" id="MobiDB-lite"/>
    </source>
</evidence>
<dbReference type="SMART" id="SM00826">
    <property type="entry name" value="PKS_DH"/>
    <property type="match status" value="1"/>
</dbReference>
<dbReference type="InterPro" id="IPR036736">
    <property type="entry name" value="ACP-like_sf"/>
</dbReference>
<feature type="active site" description="Proton acceptor; for dehydratase activity" evidence="5">
    <location>
        <position position="985"/>
    </location>
</feature>
<dbReference type="InterPro" id="IPR006162">
    <property type="entry name" value="Ppantetheine_attach_site"/>
</dbReference>
<dbReference type="InterPro" id="IPR020807">
    <property type="entry name" value="PKS_DH"/>
</dbReference>
<dbReference type="SUPFAM" id="SSF55048">
    <property type="entry name" value="Probable ACP-binding domain of malonyl-CoA ACP transacylase"/>
    <property type="match status" value="1"/>
</dbReference>
<feature type="domain" description="Carrier" evidence="7">
    <location>
        <begin position="1689"/>
        <end position="1765"/>
    </location>
</feature>
<feature type="region of interest" description="C-terminal hotdog fold" evidence="5">
    <location>
        <begin position="1104"/>
        <end position="1235"/>
    </location>
</feature>
<feature type="domain" description="PKS/mFAS DH" evidence="9">
    <location>
        <begin position="953"/>
        <end position="1235"/>
    </location>
</feature>